<dbReference type="SUPFAM" id="SSF103473">
    <property type="entry name" value="MFS general substrate transporter"/>
    <property type="match status" value="1"/>
</dbReference>
<feature type="transmembrane region" description="Helical" evidence="4">
    <location>
        <begin position="392"/>
        <end position="415"/>
    </location>
</feature>
<comment type="subcellular location">
    <subcellularLocation>
        <location evidence="1">Membrane</location>
        <topology evidence="1">Multi-pass membrane protein</topology>
    </subcellularLocation>
</comment>
<dbReference type="Proteomes" id="UP001220256">
    <property type="component" value="Unassembled WGS sequence"/>
</dbReference>
<accession>A0ABQ8W0G1</accession>
<evidence type="ECO:0000259" key="5">
    <source>
        <dbReference type="PROSITE" id="PS50850"/>
    </source>
</evidence>
<dbReference type="InterPro" id="IPR020846">
    <property type="entry name" value="MFS_dom"/>
</dbReference>
<dbReference type="PANTHER" id="PTHR11360:SF177">
    <property type="entry name" value="RIBOFLAVIN TRANSPORTER MCH5"/>
    <property type="match status" value="1"/>
</dbReference>
<feature type="transmembrane region" description="Helical" evidence="4">
    <location>
        <begin position="421"/>
        <end position="447"/>
    </location>
</feature>
<dbReference type="CDD" id="cd17352">
    <property type="entry name" value="MFS_MCT_SLC16"/>
    <property type="match status" value="1"/>
</dbReference>
<feature type="transmembrane region" description="Helical" evidence="4">
    <location>
        <begin position="357"/>
        <end position="380"/>
    </location>
</feature>
<protein>
    <recommendedName>
        <fullName evidence="5">Major facilitator superfamily (MFS) profile domain-containing protein</fullName>
    </recommendedName>
</protein>
<feature type="transmembrane region" description="Helical" evidence="4">
    <location>
        <begin position="221"/>
        <end position="241"/>
    </location>
</feature>
<dbReference type="PANTHER" id="PTHR11360">
    <property type="entry name" value="MONOCARBOXYLATE TRANSPORTER"/>
    <property type="match status" value="1"/>
</dbReference>
<feature type="non-terminal residue" evidence="6">
    <location>
        <position position="1"/>
    </location>
</feature>
<keyword evidence="7" id="KW-1185">Reference proteome</keyword>
<feature type="transmembrane region" description="Helical" evidence="4">
    <location>
        <begin position="161"/>
        <end position="183"/>
    </location>
</feature>
<comment type="caution">
    <text evidence="6">The sequence shown here is derived from an EMBL/GenBank/DDBJ whole genome shotgun (WGS) entry which is preliminary data.</text>
</comment>
<dbReference type="Pfam" id="PF07690">
    <property type="entry name" value="MFS_1"/>
    <property type="match status" value="1"/>
</dbReference>
<evidence type="ECO:0000313" key="6">
    <source>
        <dbReference type="EMBL" id="KAJ5253404.1"/>
    </source>
</evidence>
<evidence type="ECO:0000256" key="4">
    <source>
        <dbReference type="SAM" id="Phobius"/>
    </source>
</evidence>
<dbReference type="PROSITE" id="PS50850">
    <property type="entry name" value="MFS"/>
    <property type="match status" value="1"/>
</dbReference>
<evidence type="ECO:0000256" key="3">
    <source>
        <dbReference type="SAM" id="MobiDB-lite"/>
    </source>
</evidence>
<organism evidence="6 7">
    <name type="scientific">Penicillium chrysogenum</name>
    <name type="common">Penicillium notatum</name>
    <dbReference type="NCBI Taxonomy" id="5076"/>
    <lineage>
        <taxon>Eukaryota</taxon>
        <taxon>Fungi</taxon>
        <taxon>Dikarya</taxon>
        <taxon>Ascomycota</taxon>
        <taxon>Pezizomycotina</taxon>
        <taxon>Eurotiomycetes</taxon>
        <taxon>Eurotiomycetidae</taxon>
        <taxon>Eurotiales</taxon>
        <taxon>Aspergillaceae</taxon>
        <taxon>Penicillium</taxon>
        <taxon>Penicillium chrysogenum species complex</taxon>
    </lineage>
</organism>
<feature type="transmembrane region" description="Helical" evidence="4">
    <location>
        <begin position="132"/>
        <end position="155"/>
    </location>
</feature>
<dbReference type="InterPro" id="IPR050327">
    <property type="entry name" value="Proton-linked_MCT"/>
</dbReference>
<dbReference type="InterPro" id="IPR036259">
    <property type="entry name" value="MFS_trans_sf"/>
</dbReference>
<dbReference type="Gene3D" id="1.20.1250.20">
    <property type="entry name" value="MFS general substrate transporter like domains"/>
    <property type="match status" value="2"/>
</dbReference>
<name>A0ABQ8W0G1_PENCH</name>
<feature type="transmembrane region" description="Helical" evidence="4">
    <location>
        <begin position="266"/>
        <end position="288"/>
    </location>
</feature>
<comment type="similarity">
    <text evidence="2">Belongs to the major facilitator superfamily. Monocarboxylate porter (TC 2.A.1.13) family.</text>
</comment>
<dbReference type="EMBL" id="JAPVEB010000012">
    <property type="protein sequence ID" value="KAJ5253404.1"/>
    <property type="molecule type" value="Genomic_DNA"/>
</dbReference>
<evidence type="ECO:0000256" key="2">
    <source>
        <dbReference type="ARBA" id="ARBA00006727"/>
    </source>
</evidence>
<feature type="transmembrane region" description="Helical" evidence="4">
    <location>
        <begin position="103"/>
        <end position="125"/>
    </location>
</feature>
<evidence type="ECO:0000313" key="7">
    <source>
        <dbReference type="Proteomes" id="UP001220256"/>
    </source>
</evidence>
<proteinExistence type="inferred from homology"/>
<reference evidence="6 7" key="1">
    <citation type="journal article" date="2023" name="IMA Fungus">
        <title>Comparative genomic study of the Penicillium genus elucidates a diverse pangenome and 15 lateral gene transfer events.</title>
        <authorList>
            <person name="Petersen C."/>
            <person name="Sorensen T."/>
            <person name="Nielsen M.R."/>
            <person name="Sondergaard T.E."/>
            <person name="Sorensen J.L."/>
            <person name="Fitzpatrick D.A."/>
            <person name="Frisvad J.C."/>
            <person name="Nielsen K.L."/>
        </authorList>
    </citation>
    <scope>NUCLEOTIDE SEQUENCE [LARGE SCALE GENOMIC DNA]</scope>
    <source>
        <strain evidence="6 7">IBT 3361</strain>
    </source>
</reference>
<sequence length="457" mass="49656">GRFGPDSARKDFSGSRRRGRCKTHSWPEQFERKTAHQIPSAISTESMDEPAVTKYPEGGWTAWGVVLGSWMAMFGSMSFMNSIGTFQTYLLRNQLSGYSPEAVGWIFGVYNGLTFLLGVQTGPIFDARGPRALICCGGILTILYLMLLGICTEYWHFMLVYGVLGGISLSLIFGPAIAIVAHYFNARRGFATGIASSGGAVGGVVFPLMLQRLFDTVGFAWATRIAGFVCIVTFVLAGILIRPRFPVKPLTLSTVRPDLTIFRQGGLALTSLGVFFLEWGLFIPFTYLTSYAIDHGSSAAFSYMLLSLINAAGVFGRWVPGFYADRLGRFNMLILTVLGCLLSILCLWLPTKSSEPMMVAFALVFGFFGGSNVSLAPVCIGQLCKVESFGRYYSTAYILVSISMFTGTALGGKFIEVCNGGYYGVIAFAAASYLASFICLVMAKALCCGKSNIWSKF</sequence>
<feature type="transmembrane region" description="Helical" evidence="4">
    <location>
        <begin position="190"/>
        <end position="209"/>
    </location>
</feature>
<gene>
    <name evidence="6" type="ORF">N7505_012067</name>
</gene>
<keyword evidence="4" id="KW-0812">Transmembrane</keyword>
<feature type="transmembrane region" description="Helical" evidence="4">
    <location>
        <begin position="332"/>
        <end position="351"/>
    </location>
</feature>
<feature type="domain" description="Major facilitator superfamily (MFS) profile" evidence="5">
    <location>
        <begin position="61"/>
        <end position="447"/>
    </location>
</feature>
<feature type="transmembrane region" description="Helical" evidence="4">
    <location>
        <begin position="60"/>
        <end position="83"/>
    </location>
</feature>
<feature type="region of interest" description="Disordered" evidence="3">
    <location>
        <begin position="1"/>
        <end position="29"/>
    </location>
</feature>
<dbReference type="InterPro" id="IPR011701">
    <property type="entry name" value="MFS"/>
</dbReference>
<keyword evidence="4" id="KW-1133">Transmembrane helix</keyword>
<evidence type="ECO:0000256" key="1">
    <source>
        <dbReference type="ARBA" id="ARBA00004141"/>
    </source>
</evidence>
<keyword evidence="4" id="KW-0472">Membrane</keyword>
<feature type="transmembrane region" description="Helical" evidence="4">
    <location>
        <begin position="300"/>
        <end position="320"/>
    </location>
</feature>